<evidence type="ECO:0000256" key="8">
    <source>
        <dbReference type="ARBA" id="ARBA00023014"/>
    </source>
</evidence>
<proteinExistence type="predicted"/>
<dbReference type="OrthoDB" id="9789936at2"/>
<keyword evidence="5" id="KW-1278">Translocase</keyword>
<feature type="binding site" evidence="10">
    <location>
        <position position="50"/>
    </location>
    <ligand>
        <name>[4Fe-4S] cluster</name>
        <dbReference type="ChEBI" id="CHEBI:49883"/>
        <label>1</label>
    </ligand>
</feature>
<protein>
    <submittedName>
        <fullName evidence="15">Electron transport complex protein rnfB</fullName>
    </submittedName>
    <submittedName>
        <fullName evidence="14">RnfABCDGE type electron transport complex subunit B</fullName>
    </submittedName>
</protein>
<dbReference type="GO" id="GO:0051539">
    <property type="term" value="F:4 iron, 4 sulfur cluster binding"/>
    <property type="evidence" value="ECO:0007669"/>
    <property type="project" value="UniProtKB-KW"/>
</dbReference>
<dbReference type="Proteomes" id="UP001283366">
    <property type="component" value="Unassembled WGS sequence"/>
</dbReference>
<dbReference type="GO" id="GO:0005886">
    <property type="term" value="C:plasma membrane"/>
    <property type="evidence" value="ECO:0007669"/>
    <property type="project" value="InterPro"/>
</dbReference>
<evidence type="ECO:0000256" key="4">
    <source>
        <dbReference type="ARBA" id="ARBA00022737"/>
    </source>
</evidence>
<evidence type="ECO:0000256" key="2">
    <source>
        <dbReference type="ARBA" id="ARBA00022485"/>
    </source>
</evidence>
<dbReference type="InterPro" id="IPR016463">
    <property type="entry name" value="RnfB/RsxB_Proteobac"/>
</dbReference>
<feature type="domain" description="4Fe-4S" evidence="13">
    <location>
        <begin position="30"/>
        <end position="89"/>
    </location>
</feature>
<feature type="binding site" evidence="10">
    <location>
        <position position="47"/>
    </location>
    <ligand>
        <name>[4Fe-4S] cluster</name>
        <dbReference type="ChEBI" id="CHEBI:49883"/>
        <label>1</label>
    </ligand>
</feature>
<evidence type="ECO:0000256" key="7">
    <source>
        <dbReference type="ARBA" id="ARBA00023004"/>
    </source>
</evidence>
<feature type="binding site" evidence="10">
    <location>
        <position position="139"/>
    </location>
    <ligand>
        <name>[4Fe-4S] cluster</name>
        <dbReference type="ChEBI" id="CHEBI:49883"/>
        <label>3</label>
    </ligand>
</feature>
<dbReference type="InterPro" id="IPR050395">
    <property type="entry name" value="4Fe4S_Ferredoxin_RnfB"/>
</dbReference>
<keyword evidence="2 10" id="KW-0004">4Fe-4S</keyword>
<keyword evidence="4" id="KW-0677">Repeat</keyword>
<evidence type="ECO:0000256" key="6">
    <source>
        <dbReference type="ARBA" id="ARBA00022982"/>
    </source>
</evidence>
<keyword evidence="6" id="KW-0249">Electron transport</keyword>
<sequence length="177" mass="18884">MWVVGILFFILLGAILGIVLGYAAILFRVESHPLVDRIESMLPGGQCGQCGEAGCRQAAEKMVSGSLRPDTCPPGGAALAVSIAEILGESIDMTSEETHWIAQIEESLCTGCNRCYKACPFDAIVGAPKQLHTVIQDVCTGCQLCEKACTQHCLTMVESSPDVAGWYWPKPTIPVAV</sequence>
<keyword evidence="7 10" id="KW-0408">Iron</keyword>
<name>A0A1Y6INK5_9VIBR</name>
<feature type="binding site" evidence="10">
    <location>
        <position position="142"/>
    </location>
    <ligand>
        <name>[4Fe-4S] cluster</name>
        <dbReference type="ChEBI" id="CHEBI:49883"/>
        <label>3</label>
    </ligand>
</feature>
<dbReference type="Proteomes" id="UP000196125">
    <property type="component" value="Unassembled WGS sequence"/>
</dbReference>
<keyword evidence="9 11" id="KW-0472">Membrane</keyword>
<feature type="domain" description="4Fe-4S ferredoxin-type" evidence="12">
    <location>
        <begin position="100"/>
        <end position="129"/>
    </location>
</feature>
<reference evidence="15 16" key="1">
    <citation type="submission" date="2017-05" db="EMBL/GenBank/DDBJ databases">
        <authorList>
            <person name="Song R."/>
            <person name="Chenine A.L."/>
            <person name="Ruprecht R.M."/>
        </authorList>
    </citation>
    <scope>NUCLEOTIDE SEQUENCE [LARGE SCALE GENOMIC DNA]</scope>
    <source>
        <strain evidence="15 16">CECT 7927</strain>
    </source>
</reference>
<keyword evidence="8 10" id="KW-0411">Iron-sulfur</keyword>
<dbReference type="SUPFAM" id="SSF54862">
    <property type="entry name" value="4Fe-4S ferredoxins"/>
    <property type="match status" value="1"/>
</dbReference>
<organism evidence="15 16">
    <name type="scientific">Vibrio mangrovi</name>
    <dbReference type="NCBI Taxonomy" id="474394"/>
    <lineage>
        <taxon>Bacteria</taxon>
        <taxon>Pseudomonadati</taxon>
        <taxon>Pseudomonadota</taxon>
        <taxon>Gammaproteobacteria</taxon>
        <taxon>Vibrionales</taxon>
        <taxon>Vibrionaceae</taxon>
        <taxon>Vibrio</taxon>
    </lineage>
</organism>
<evidence type="ECO:0000313" key="15">
    <source>
        <dbReference type="EMBL" id="SMR99249.1"/>
    </source>
</evidence>
<reference evidence="14 17" key="2">
    <citation type="submission" date="2023-11" db="EMBL/GenBank/DDBJ databases">
        <title>Plant-associative lifestyle of Vibrio porteresiae and its evolutionary dynamics.</title>
        <authorList>
            <person name="Rameshkumar N."/>
            <person name="Kirti K."/>
        </authorList>
    </citation>
    <scope>NUCLEOTIDE SEQUENCE [LARGE SCALE GENOMIC DNA]</scope>
    <source>
        <strain evidence="14 17">MSSRF38</strain>
    </source>
</reference>
<evidence type="ECO:0000256" key="5">
    <source>
        <dbReference type="ARBA" id="ARBA00022967"/>
    </source>
</evidence>
<dbReference type="Pfam" id="PF04060">
    <property type="entry name" value="FeS"/>
    <property type="match status" value="1"/>
</dbReference>
<feature type="binding site" evidence="10">
    <location>
        <position position="72"/>
    </location>
    <ligand>
        <name>[4Fe-4S] cluster</name>
        <dbReference type="ChEBI" id="CHEBI:49883"/>
        <label>1</label>
    </ligand>
</feature>
<dbReference type="GO" id="GO:0046872">
    <property type="term" value="F:metal ion binding"/>
    <property type="evidence" value="ECO:0007669"/>
    <property type="project" value="UniProtKB-KW"/>
</dbReference>
<dbReference type="InterPro" id="IPR007202">
    <property type="entry name" value="4Fe-4S_dom"/>
</dbReference>
<feature type="binding site" evidence="10">
    <location>
        <position position="109"/>
    </location>
    <ligand>
        <name>[4Fe-4S] cluster</name>
        <dbReference type="ChEBI" id="CHEBI:49883"/>
        <label>2</label>
    </ligand>
</feature>
<evidence type="ECO:0000256" key="11">
    <source>
        <dbReference type="SAM" id="Phobius"/>
    </source>
</evidence>
<evidence type="ECO:0000256" key="10">
    <source>
        <dbReference type="PIRSR" id="PIRSR005784-1"/>
    </source>
</evidence>
<dbReference type="PIRSF" id="PIRSF005784">
    <property type="entry name" value="Elect_transpt_RnfB"/>
    <property type="match status" value="1"/>
</dbReference>
<dbReference type="PROSITE" id="PS51656">
    <property type="entry name" value="4FE4S"/>
    <property type="match status" value="1"/>
</dbReference>
<keyword evidence="1" id="KW-0813">Transport</keyword>
<evidence type="ECO:0000256" key="9">
    <source>
        <dbReference type="ARBA" id="ARBA00023136"/>
    </source>
</evidence>
<dbReference type="RefSeq" id="WP_087479291.1">
    <property type="nucleotide sequence ID" value="NZ_AP024883.1"/>
</dbReference>
<dbReference type="InterPro" id="IPR017896">
    <property type="entry name" value="4Fe4S_Fe-S-bd"/>
</dbReference>
<feature type="binding site" evidence="10">
    <location>
        <position position="112"/>
    </location>
    <ligand>
        <name>[4Fe-4S] cluster</name>
        <dbReference type="ChEBI" id="CHEBI:49883"/>
        <label>2</label>
    </ligand>
</feature>
<keyword evidence="17" id="KW-1185">Reference proteome</keyword>
<evidence type="ECO:0000256" key="3">
    <source>
        <dbReference type="ARBA" id="ARBA00022723"/>
    </source>
</evidence>
<dbReference type="EMBL" id="JAWRCO010000001">
    <property type="protein sequence ID" value="MDW6003957.1"/>
    <property type="molecule type" value="Genomic_DNA"/>
</dbReference>
<dbReference type="InterPro" id="IPR010207">
    <property type="entry name" value="Elect_transpt_cplx_RnfB/RsxB"/>
</dbReference>
<evidence type="ECO:0000259" key="12">
    <source>
        <dbReference type="PROSITE" id="PS51379"/>
    </source>
</evidence>
<dbReference type="PANTHER" id="PTHR43560:SF1">
    <property type="entry name" value="ION-TRANSLOCATING OXIDOREDUCTASE COMPLEX SUBUNIT B"/>
    <property type="match status" value="1"/>
</dbReference>
<feature type="binding site" evidence="10">
    <location>
        <position position="55"/>
    </location>
    <ligand>
        <name>[4Fe-4S] cluster</name>
        <dbReference type="ChEBI" id="CHEBI:49883"/>
        <label>1</label>
    </ligand>
</feature>
<dbReference type="EMBL" id="FXXI01000001">
    <property type="protein sequence ID" value="SMR99249.1"/>
    <property type="molecule type" value="Genomic_DNA"/>
</dbReference>
<dbReference type="AlphaFoldDB" id="A0A1Y6INK5"/>
<keyword evidence="3 10" id="KW-0479">Metal-binding</keyword>
<comment type="cofactor">
    <cofactor evidence="10">
        <name>[4Fe-4S] cluster</name>
        <dbReference type="ChEBI" id="CHEBI:49883"/>
    </cofactor>
    <text evidence="10">Binds 3 [4Fe-4S] clusters.</text>
</comment>
<evidence type="ECO:0000313" key="14">
    <source>
        <dbReference type="EMBL" id="MDW6003957.1"/>
    </source>
</evidence>
<accession>A0A1Y6INK5</accession>
<dbReference type="Gene3D" id="1.10.15.40">
    <property type="entry name" value="Electron transport complex subunit B, putative Fe-S cluster"/>
    <property type="match status" value="1"/>
</dbReference>
<feature type="binding site" evidence="10">
    <location>
        <position position="145"/>
    </location>
    <ligand>
        <name>[4Fe-4S] cluster</name>
        <dbReference type="ChEBI" id="CHEBI:49883"/>
        <label>3</label>
    </ligand>
</feature>
<dbReference type="InterPro" id="IPR017900">
    <property type="entry name" value="4Fe4S_Fe_S_CS"/>
</dbReference>
<evidence type="ECO:0000313" key="16">
    <source>
        <dbReference type="Proteomes" id="UP000196125"/>
    </source>
</evidence>
<dbReference type="GO" id="GO:0009055">
    <property type="term" value="F:electron transfer activity"/>
    <property type="evidence" value="ECO:0007669"/>
    <property type="project" value="InterPro"/>
</dbReference>
<feature type="binding site" evidence="10">
    <location>
        <position position="119"/>
    </location>
    <ligand>
        <name>[4Fe-4S] cluster</name>
        <dbReference type="ChEBI" id="CHEBI:49883"/>
        <label>3</label>
    </ligand>
</feature>
<keyword evidence="11" id="KW-0812">Transmembrane</keyword>
<evidence type="ECO:0000313" key="17">
    <source>
        <dbReference type="Proteomes" id="UP001283366"/>
    </source>
</evidence>
<feature type="binding site" evidence="10">
    <location>
        <position position="149"/>
    </location>
    <ligand>
        <name>[4Fe-4S] cluster</name>
        <dbReference type="ChEBI" id="CHEBI:49883"/>
        <label>2</label>
    </ligand>
</feature>
<feature type="domain" description="4Fe-4S ferredoxin-type" evidence="12">
    <location>
        <begin position="130"/>
        <end position="159"/>
    </location>
</feature>
<dbReference type="Gene3D" id="3.30.70.20">
    <property type="match status" value="1"/>
</dbReference>
<dbReference type="PROSITE" id="PS51379">
    <property type="entry name" value="4FE4S_FER_2"/>
    <property type="match status" value="2"/>
</dbReference>
<dbReference type="NCBIfam" id="TIGR01944">
    <property type="entry name" value="rnfB"/>
    <property type="match status" value="1"/>
</dbReference>
<gene>
    <name evidence="15" type="primary">rnfB_1</name>
    <name evidence="14" type="ORF">SBX37_13950</name>
    <name evidence="15" type="ORF">VIM7927_00474</name>
</gene>
<dbReference type="Pfam" id="PF14697">
    <property type="entry name" value="Fer4_21"/>
    <property type="match status" value="1"/>
</dbReference>
<dbReference type="PROSITE" id="PS00198">
    <property type="entry name" value="4FE4S_FER_1"/>
    <property type="match status" value="1"/>
</dbReference>
<dbReference type="PANTHER" id="PTHR43560">
    <property type="entry name" value="ION-TRANSLOCATING OXIDOREDUCTASE COMPLEX SUBUNIT B"/>
    <property type="match status" value="1"/>
</dbReference>
<evidence type="ECO:0000259" key="13">
    <source>
        <dbReference type="PROSITE" id="PS51656"/>
    </source>
</evidence>
<dbReference type="GO" id="GO:0022900">
    <property type="term" value="P:electron transport chain"/>
    <property type="evidence" value="ECO:0007669"/>
    <property type="project" value="InterPro"/>
</dbReference>
<evidence type="ECO:0000256" key="1">
    <source>
        <dbReference type="ARBA" id="ARBA00022448"/>
    </source>
</evidence>
<keyword evidence="11" id="KW-1133">Transmembrane helix</keyword>
<feature type="binding site" evidence="10">
    <location>
        <position position="115"/>
    </location>
    <ligand>
        <name>[4Fe-4S] cluster</name>
        <dbReference type="ChEBI" id="CHEBI:49883"/>
        <label>2</label>
    </ligand>
</feature>
<feature type="transmembrane region" description="Helical" evidence="11">
    <location>
        <begin position="6"/>
        <end position="27"/>
    </location>
</feature>